<gene>
    <name evidence="2" type="ORF">MHPYR_210089</name>
</gene>
<name>A0A1Y5P9C0_9MYCO</name>
<dbReference type="EMBL" id="FLQS01000014">
    <property type="protein sequence ID" value="SBS75304.1"/>
    <property type="molecule type" value="Genomic_DNA"/>
</dbReference>
<dbReference type="InterPro" id="IPR045394">
    <property type="entry name" value="Abhydrolase_dom"/>
</dbReference>
<accession>A0A1Y5P9C0</accession>
<reference evidence="2" key="1">
    <citation type="submission" date="2016-03" db="EMBL/GenBank/DDBJ databases">
        <authorList>
            <person name="Ploux O."/>
        </authorList>
    </citation>
    <scope>NUCLEOTIDE SEQUENCE</scope>
    <source>
        <strain evidence="2">UC10</strain>
    </source>
</reference>
<organism evidence="2">
    <name type="scientific">uncultured Mycobacterium sp</name>
    <dbReference type="NCBI Taxonomy" id="171292"/>
    <lineage>
        <taxon>Bacteria</taxon>
        <taxon>Bacillati</taxon>
        <taxon>Actinomycetota</taxon>
        <taxon>Actinomycetes</taxon>
        <taxon>Mycobacteriales</taxon>
        <taxon>Mycobacteriaceae</taxon>
        <taxon>Mycobacterium</taxon>
        <taxon>environmental samples</taxon>
    </lineage>
</organism>
<protein>
    <recommendedName>
        <fullName evidence="1">Alpha/beta hydrolase domain-containing protein</fullName>
    </recommendedName>
</protein>
<sequence>MVPTTDPVITAVPGKPNLLLGAYDLATVGYRAAEYFIAGTASSYGPPQTAPYTTRIVVLRPLDEAAWNGTVIVEWLNVSGGIDAPAVWFMAHREIARAGYVYVVVSAQRVGIEGGPSLVGDASLKTLDPQRYSGLNHPGDAFAYDIFTQVGRAVRAGVIDGLAPQFVLAAGESQSATFLTTYVNEVDRAADVYDGFLVHSRFGSAAPLDGTSLLDESGDFHTEPVPFRANLRVPVLTVITETDLLGARLLGYVHARVPDAEHLRVWEIPGSAHADNYTIRVGFIDNGAVPLDQIVAAYAPTNDLMGQQLPHFINFAPQHHYVLQAAIAGLHDWVSTGRPAPSAPQIDLTGADPPAIAVDASGVATGGLRTPWVDVPTARTSGAGADDNVLLAIFGSGEPFAAETLARLYPGGRADYLERFTGALDEAIGGGFLLAADRAEILELAAATFPAGD</sequence>
<dbReference type="Pfam" id="PF20091">
    <property type="entry name" value="Abhydrolase_10"/>
    <property type="match status" value="1"/>
</dbReference>
<evidence type="ECO:0000259" key="1">
    <source>
        <dbReference type="Pfam" id="PF20091"/>
    </source>
</evidence>
<evidence type="ECO:0000313" key="2">
    <source>
        <dbReference type="EMBL" id="SBS75304.1"/>
    </source>
</evidence>
<feature type="domain" description="Alpha/beta hydrolase" evidence="1">
    <location>
        <begin position="20"/>
        <end position="442"/>
    </location>
</feature>
<dbReference type="AlphaFoldDB" id="A0A1Y5P9C0"/>
<proteinExistence type="predicted"/>